<keyword evidence="6 10" id="KW-1133">Transmembrane helix</keyword>
<dbReference type="HAMAP" id="MF_00115">
    <property type="entry name" value="MscL"/>
    <property type="match status" value="1"/>
</dbReference>
<evidence type="ECO:0000256" key="9">
    <source>
        <dbReference type="ARBA" id="ARBA00023303"/>
    </source>
</evidence>
<dbReference type="PANTHER" id="PTHR30266:SF2">
    <property type="entry name" value="LARGE-CONDUCTANCE MECHANOSENSITIVE CHANNEL"/>
    <property type="match status" value="1"/>
</dbReference>
<dbReference type="PRINTS" id="PR01264">
    <property type="entry name" value="MECHCHANNEL"/>
</dbReference>
<dbReference type="InterPro" id="IPR019823">
    <property type="entry name" value="Mechanosensitive_channel_CS"/>
</dbReference>
<proteinExistence type="inferred from homology"/>
<dbReference type="NCBIfam" id="TIGR00220">
    <property type="entry name" value="mscL"/>
    <property type="match status" value="1"/>
</dbReference>
<keyword evidence="4 10" id="KW-1003">Cell membrane</keyword>
<keyword evidence="9 10" id="KW-0407">Ion channel</keyword>
<evidence type="ECO:0000256" key="2">
    <source>
        <dbReference type="ARBA" id="ARBA00007254"/>
    </source>
</evidence>
<dbReference type="PROSITE" id="PS01327">
    <property type="entry name" value="MSCL"/>
    <property type="match status" value="1"/>
</dbReference>
<dbReference type="SUPFAM" id="SSF81330">
    <property type="entry name" value="Gated mechanosensitive channel"/>
    <property type="match status" value="1"/>
</dbReference>
<feature type="transmembrane region" description="Helical" evidence="10">
    <location>
        <begin position="86"/>
        <end position="108"/>
    </location>
</feature>
<dbReference type="InterPro" id="IPR037673">
    <property type="entry name" value="MSC/AndL"/>
</dbReference>
<keyword evidence="7 10" id="KW-0406">Ion transport</keyword>
<comment type="similarity">
    <text evidence="2 10">Belongs to the MscL family.</text>
</comment>
<keyword evidence="8 10" id="KW-0472">Membrane</keyword>
<evidence type="ECO:0000313" key="12">
    <source>
        <dbReference type="Proteomes" id="UP000183900"/>
    </source>
</evidence>
<dbReference type="InterPro" id="IPR036019">
    <property type="entry name" value="MscL_channel"/>
</dbReference>
<evidence type="ECO:0000256" key="10">
    <source>
        <dbReference type="HAMAP-Rule" id="MF_00115"/>
    </source>
</evidence>
<evidence type="ECO:0000256" key="8">
    <source>
        <dbReference type="ARBA" id="ARBA00023136"/>
    </source>
</evidence>
<evidence type="ECO:0000256" key="6">
    <source>
        <dbReference type="ARBA" id="ARBA00022989"/>
    </source>
</evidence>
<dbReference type="RefSeq" id="WP_055455241.1">
    <property type="nucleotide sequence ID" value="NZ_CYHE01000003.1"/>
</dbReference>
<feature type="transmembrane region" description="Helical" evidence="10">
    <location>
        <begin position="12"/>
        <end position="35"/>
    </location>
</feature>
<dbReference type="Proteomes" id="UP000183900">
    <property type="component" value="Unassembled WGS sequence"/>
</dbReference>
<dbReference type="InterPro" id="IPR001185">
    <property type="entry name" value="MS_channel"/>
</dbReference>
<dbReference type="EMBL" id="CYHE01000003">
    <property type="protein sequence ID" value="CUA95230.1"/>
    <property type="molecule type" value="Genomic_DNA"/>
</dbReference>
<comment type="subunit">
    <text evidence="10">Homopentamer.</text>
</comment>
<sequence>MLKEFKEFAVKGNMLDMAVGIVIGAAFSAIVSSMVDDIIMPPIGLILGNVDFSELFLVLKQGVPEGPYPTVDAAKAAGAVTWNLGLFVNAVVKFTIVAFALFIVVKGVNRLRREEKAMPAEPAKPPRQELLLEEIRDLLKK</sequence>
<evidence type="ECO:0000256" key="7">
    <source>
        <dbReference type="ARBA" id="ARBA00023065"/>
    </source>
</evidence>
<keyword evidence="5 10" id="KW-0812">Transmembrane</keyword>
<dbReference type="AlphaFoldDB" id="A0A0K6HWG7"/>
<organism evidence="11 12">
    <name type="scientific">Pannonibacter indicus</name>
    <dbReference type="NCBI Taxonomy" id="466044"/>
    <lineage>
        <taxon>Bacteria</taxon>
        <taxon>Pseudomonadati</taxon>
        <taxon>Pseudomonadota</taxon>
        <taxon>Alphaproteobacteria</taxon>
        <taxon>Hyphomicrobiales</taxon>
        <taxon>Stappiaceae</taxon>
        <taxon>Pannonibacter</taxon>
    </lineage>
</organism>
<keyword evidence="10" id="KW-0997">Cell inner membrane</keyword>
<accession>A0A0K6HWG7</accession>
<evidence type="ECO:0000313" key="11">
    <source>
        <dbReference type="EMBL" id="CUA95230.1"/>
    </source>
</evidence>
<keyword evidence="12" id="KW-1185">Reference proteome</keyword>
<dbReference type="GO" id="GO:0005886">
    <property type="term" value="C:plasma membrane"/>
    <property type="evidence" value="ECO:0007669"/>
    <property type="project" value="UniProtKB-SubCell"/>
</dbReference>
<comment type="subcellular location">
    <subcellularLocation>
        <location evidence="10">Cell inner membrane</location>
        <topology evidence="10">Multi-pass membrane protein</topology>
    </subcellularLocation>
    <subcellularLocation>
        <location evidence="1">Cell membrane</location>
        <topology evidence="1">Multi-pass membrane protein</topology>
    </subcellularLocation>
</comment>
<dbReference type="NCBIfam" id="NF010557">
    <property type="entry name" value="PRK13952.1"/>
    <property type="match status" value="1"/>
</dbReference>
<evidence type="ECO:0000256" key="3">
    <source>
        <dbReference type="ARBA" id="ARBA00022448"/>
    </source>
</evidence>
<comment type="function">
    <text evidence="10">Channel that opens in response to stretch forces in the membrane lipid bilayer. May participate in the regulation of osmotic pressure changes within the cell.</text>
</comment>
<gene>
    <name evidence="10" type="primary">mscL</name>
    <name evidence="11" type="ORF">Ga0061067_103497</name>
</gene>
<dbReference type="NCBIfam" id="NF001843">
    <property type="entry name" value="PRK00567.1-4"/>
    <property type="match status" value="1"/>
</dbReference>
<evidence type="ECO:0000256" key="1">
    <source>
        <dbReference type="ARBA" id="ARBA00004651"/>
    </source>
</evidence>
<evidence type="ECO:0000256" key="4">
    <source>
        <dbReference type="ARBA" id="ARBA00022475"/>
    </source>
</evidence>
<dbReference type="GO" id="GO:0008381">
    <property type="term" value="F:mechanosensitive monoatomic ion channel activity"/>
    <property type="evidence" value="ECO:0007669"/>
    <property type="project" value="UniProtKB-UniRule"/>
</dbReference>
<reference evidence="12" key="1">
    <citation type="submission" date="2015-08" db="EMBL/GenBank/DDBJ databases">
        <authorList>
            <person name="Varghese N."/>
        </authorList>
    </citation>
    <scope>NUCLEOTIDE SEQUENCE [LARGE SCALE GENOMIC DNA]</scope>
    <source>
        <strain evidence="12">DSM 23407</strain>
    </source>
</reference>
<dbReference type="Gene3D" id="1.10.1200.120">
    <property type="entry name" value="Large-conductance mechanosensitive channel, MscL, domain 1"/>
    <property type="match status" value="1"/>
</dbReference>
<protein>
    <recommendedName>
        <fullName evidence="10">Large-conductance mechanosensitive channel</fullName>
    </recommendedName>
</protein>
<name>A0A0K6HWG7_9HYPH</name>
<dbReference type="OrthoDB" id="9810350at2"/>
<evidence type="ECO:0000256" key="5">
    <source>
        <dbReference type="ARBA" id="ARBA00022692"/>
    </source>
</evidence>
<dbReference type="PANTHER" id="PTHR30266">
    <property type="entry name" value="MECHANOSENSITIVE CHANNEL MSCL"/>
    <property type="match status" value="1"/>
</dbReference>
<keyword evidence="3 10" id="KW-0813">Transport</keyword>
<dbReference type="Pfam" id="PF01741">
    <property type="entry name" value="MscL"/>
    <property type="match status" value="1"/>
</dbReference>